<evidence type="ECO:0000313" key="2">
    <source>
        <dbReference type="Proteomes" id="UP001396334"/>
    </source>
</evidence>
<dbReference type="EMBL" id="JBBPBN010000061">
    <property type="protein sequence ID" value="KAK8986995.1"/>
    <property type="molecule type" value="Genomic_DNA"/>
</dbReference>
<comment type="caution">
    <text evidence="1">The sequence shown here is derived from an EMBL/GenBank/DDBJ whole genome shotgun (WGS) entry which is preliminary data.</text>
</comment>
<sequence>MLSPTAPISDLVHQAYITAATEESSDPVRRSSIFANDSYTNCSDHLSHIMIFDSYFGDDSDYSYHSLKILLPCLLR</sequence>
<protein>
    <submittedName>
        <fullName evidence="1">Uncharacterized protein</fullName>
    </submittedName>
</protein>
<organism evidence="1 2">
    <name type="scientific">Hibiscus sabdariffa</name>
    <name type="common">roselle</name>
    <dbReference type="NCBI Taxonomy" id="183260"/>
    <lineage>
        <taxon>Eukaryota</taxon>
        <taxon>Viridiplantae</taxon>
        <taxon>Streptophyta</taxon>
        <taxon>Embryophyta</taxon>
        <taxon>Tracheophyta</taxon>
        <taxon>Spermatophyta</taxon>
        <taxon>Magnoliopsida</taxon>
        <taxon>eudicotyledons</taxon>
        <taxon>Gunneridae</taxon>
        <taxon>Pentapetalae</taxon>
        <taxon>rosids</taxon>
        <taxon>malvids</taxon>
        <taxon>Malvales</taxon>
        <taxon>Malvaceae</taxon>
        <taxon>Malvoideae</taxon>
        <taxon>Hibiscus</taxon>
    </lineage>
</organism>
<gene>
    <name evidence="1" type="ORF">V6N11_055312</name>
</gene>
<dbReference type="Proteomes" id="UP001396334">
    <property type="component" value="Unassembled WGS sequence"/>
</dbReference>
<proteinExistence type="predicted"/>
<name>A0ABR2PEZ6_9ROSI</name>
<reference evidence="1 2" key="1">
    <citation type="journal article" date="2024" name="G3 (Bethesda)">
        <title>Genome assembly of Hibiscus sabdariffa L. provides insights into metabolisms of medicinal natural products.</title>
        <authorList>
            <person name="Kim T."/>
        </authorList>
    </citation>
    <scope>NUCLEOTIDE SEQUENCE [LARGE SCALE GENOMIC DNA]</scope>
    <source>
        <strain evidence="1">TK-2024</strain>
        <tissue evidence="1">Old leaves</tissue>
    </source>
</reference>
<accession>A0ABR2PEZ6</accession>
<keyword evidence="2" id="KW-1185">Reference proteome</keyword>
<evidence type="ECO:0000313" key="1">
    <source>
        <dbReference type="EMBL" id="KAK8986995.1"/>
    </source>
</evidence>